<name>A0A1A7BL13_9SPHN</name>
<dbReference type="EMBL" id="LZYB01000002">
    <property type="protein sequence ID" value="OBV11850.1"/>
    <property type="molecule type" value="Genomic_DNA"/>
</dbReference>
<protein>
    <submittedName>
        <fullName evidence="4">Opacity protein</fullName>
    </submittedName>
</protein>
<evidence type="ECO:0000256" key="1">
    <source>
        <dbReference type="ARBA" id="ARBA00022729"/>
    </source>
</evidence>
<sequence>MRKIAFTTLAAIGAMALPATAHAQSNDDPKVEGFIGASAGIHDLGSGIPDDDGGIYGVVAGFDVPVGDTFFIGAEGNYHFGDGAIDNEYGVAARAGVRFGNNAKVFVRGGYQEVDIDVFNLVGVNPPPGFDTSAGDYLVGAGVEFGLGDSPVRFRAGLDTIAFDSTRATIGVLYAF</sequence>
<organism evidence="4 5">
    <name type="scientific">Erythrobacter dokdonensis DSW-74</name>
    <dbReference type="NCBI Taxonomy" id="1300349"/>
    <lineage>
        <taxon>Bacteria</taxon>
        <taxon>Pseudomonadati</taxon>
        <taxon>Pseudomonadota</taxon>
        <taxon>Alphaproteobacteria</taxon>
        <taxon>Sphingomonadales</taxon>
        <taxon>Erythrobacteraceae</taxon>
        <taxon>Erythrobacter/Porphyrobacter group</taxon>
        <taxon>Erythrobacter</taxon>
    </lineage>
</organism>
<keyword evidence="1 2" id="KW-0732">Signal</keyword>
<reference evidence="4 5" key="1">
    <citation type="submission" date="2016-06" db="EMBL/GenBank/DDBJ databases">
        <title>Genome sequence of Porphyrobacter dokdonensis DSW-74.</title>
        <authorList>
            <person name="Kim J.F."/>
            <person name="Song J.Y."/>
        </authorList>
    </citation>
    <scope>NUCLEOTIDE SEQUENCE [LARGE SCALE GENOMIC DNA]</scope>
    <source>
        <strain evidence="4 5">DSW-74</strain>
    </source>
</reference>
<gene>
    <name evidence="4" type="ORF">I603_1293</name>
</gene>
<proteinExistence type="predicted"/>
<dbReference type="InterPro" id="IPR027385">
    <property type="entry name" value="Beta-barrel_OMP"/>
</dbReference>
<dbReference type="Pfam" id="PF13505">
    <property type="entry name" value="OMP_b-brl"/>
    <property type="match status" value="1"/>
</dbReference>
<accession>A0A1A7BL13</accession>
<dbReference type="InterPro" id="IPR011250">
    <property type="entry name" value="OMP/PagP_B-barrel"/>
</dbReference>
<keyword evidence="5" id="KW-1185">Reference proteome</keyword>
<feature type="chain" id="PRO_5008355186" evidence="2">
    <location>
        <begin position="24"/>
        <end position="176"/>
    </location>
</feature>
<comment type="caution">
    <text evidence="4">The sequence shown here is derived from an EMBL/GenBank/DDBJ whole genome shotgun (WGS) entry which is preliminary data.</text>
</comment>
<evidence type="ECO:0000313" key="5">
    <source>
        <dbReference type="Proteomes" id="UP000092484"/>
    </source>
</evidence>
<dbReference type="RefSeq" id="WP_068863207.1">
    <property type="nucleotide sequence ID" value="NZ_LZYB01000002.1"/>
</dbReference>
<dbReference type="PATRIC" id="fig|1300349.4.peg.1288"/>
<feature type="domain" description="Outer membrane protein beta-barrel" evidence="3">
    <location>
        <begin position="8"/>
        <end position="163"/>
    </location>
</feature>
<dbReference type="STRING" id="1300349.I603_1293"/>
<dbReference type="AlphaFoldDB" id="A0A1A7BL13"/>
<evidence type="ECO:0000259" key="3">
    <source>
        <dbReference type="Pfam" id="PF13505"/>
    </source>
</evidence>
<evidence type="ECO:0000313" key="4">
    <source>
        <dbReference type="EMBL" id="OBV11850.1"/>
    </source>
</evidence>
<dbReference type="Proteomes" id="UP000092484">
    <property type="component" value="Unassembled WGS sequence"/>
</dbReference>
<feature type="signal peptide" evidence="2">
    <location>
        <begin position="1"/>
        <end position="23"/>
    </location>
</feature>
<evidence type="ECO:0000256" key="2">
    <source>
        <dbReference type="SAM" id="SignalP"/>
    </source>
</evidence>
<dbReference type="SUPFAM" id="SSF56925">
    <property type="entry name" value="OMPA-like"/>
    <property type="match status" value="1"/>
</dbReference>